<dbReference type="SUPFAM" id="SSF46689">
    <property type="entry name" value="Homeodomain-like"/>
    <property type="match status" value="1"/>
</dbReference>
<comment type="caution">
    <text evidence="4">The sequence shown here is derived from an EMBL/GenBank/DDBJ whole genome shotgun (WGS) entry which is preliminary data.</text>
</comment>
<dbReference type="InterPro" id="IPR009057">
    <property type="entry name" value="Homeodomain-like_sf"/>
</dbReference>
<dbReference type="PROSITE" id="PS50994">
    <property type="entry name" value="INTEGRASE"/>
    <property type="match status" value="1"/>
</dbReference>
<evidence type="ECO:0000313" key="4">
    <source>
        <dbReference type="EMBL" id="MCL1142448.1"/>
    </source>
</evidence>
<dbReference type="GO" id="GO:0006313">
    <property type="term" value="P:DNA transposition"/>
    <property type="evidence" value="ECO:0007669"/>
    <property type="project" value="InterPro"/>
</dbReference>
<dbReference type="Pfam" id="PF13276">
    <property type="entry name" value="HTH_21"/>
    <property type="match status" value="1"/>
</dbReference>
<dbReference type="GO" id="GO:0004803">
    <property type="term" value="F:transposase activity"/>
    <property type="evidence" value="ECO:0007669"/>
    <property type="project" value="InterPro"/>
</dbReference>
<dbReference type="RefSeq" id="WP_248995135.1">
    <property type="nucleotide sequence ID" value="NZ_JAKIKP010000004.1"/>
</dbReference>
<comment type="similarity">
    <text evidence="1">Belongs to the transposase 8 family.</text>
</comment>
<dbReference type="GO" id="GO:0015074">
    <property type="term" value="P:DNA integration"/>
    <property type="evidence" value="ECO:0007669"/>
    <property type="project" value="InterPro"/>
</dbReference>
<proteinExistence type="inferred from homology"/>
<dbReference type="AlphaFoldDB" id="A0A9X1ZIR4"/>
<dbReference type="InterPro" id="IPR050900">
    <property type="entry name" value="Transposase_IS3/IS150/IS904"/>
</dbReference>
<dbReference type="PANTHER" id="PTHR46889">
    <property type="entry name" value="TRANSPOSASE INSF FOR INSERTION SEQUENCE IS3B-RELATED"/>
    <property type="match status" value="1"/>
</dbReference>
<dbReference type="SUPFAM" id="SSF53098">
    <property type="entry name" value="Ribonuclease H-like"/>
    <property type="match status" value="1"/>
</dbReference>
<dbReference type="InterPro" id="IPR025948">
    <property type="entry name" value="HTH-like_dom"/>
</dbReference>
<feature type="coiled-coil region" evidence="2">
    <location>
        <begin position="57"/>
        <end position="84"/>
    </location>
</feature>
<dbReference type="InterPro" id="IPR048020">
    <property type="entry name" value="Transpos_IS3"/>
</dbReference>
<dbReference type="Pfam" id="PF00665">
    <property type="entry name" value="rve"/>
    <property type="match status" value="1"/>
</dbReference>
<feature type="domain" description="Integrase catalytic" evidence="3">
    <location>
        <begin position="215"/>
        <end position="378"/>
    </location>
</feature>
<accession>A0A9X1ZIR4</accession>
<dbReference type="Proteomes" id="UP001139333">
    <property type="component" value="Unassembled WGS sequence"/>
</dbReference>
<dbReference type="GO" id="GO:0003677">
    <property type="term" value="F:DNA binding"/>
    <property type="evidence" value="ECO:0007669"/>
    <property type="project" value="InterPro"/>
</dbReference>
<dbReference type="PANTHER" id="PTHR46889:SF4">
    <property type="entry name" value="TRANSPOSASE INSO FOR INSERTION SEQUENCE ELEMENT IS911B-RELATED"/>
    <property type="match status" value="1"/>
</dbReference>
<evidence type="ECO:0000313" key="5">
    <source>
        <dbReference type="Proteomes" id="UP001139333"/>
    </source>
</evidence>
<evidence type="ECO:0000256" key="2">
    <source>
        <dbReference type="SAM" id="Coils"/>
    </source>
</evidence>
<evidence type="ECO:0000256" key="1">
    <source>
        <dbReference type="ARBA" id="ARBA00009964"/>
    </source>
</evidence>
<organism evidence="4 5">
    <name type="scientific">Shewanella gaetbuli</name>
    <dbReference type="NCBI Taxonomy" id="220752"/>
    <lineage>
        <taxon>Bacteria</taxon>
        <taxon>Pseudomonadati</taxon>
        <taxon>Pseudomonadota</taxon>
        <taxon>Gammaproteobacteria</taxon>
        <taxon>Alteromonadales</taxon>
        <taxon>Shewanellaceae</taxon>
        <taxon>Shewanella</taxon>
    </lineage>
</organism>
<dbReference type="EMBL" id="JAKIKP010000004">
    <property type="protein sequence ID" value="MCL1142448.1"/>
    <property type="molecule type" value="Genomic_DNA"/>
</dbReference>
<dbReference type="Pfam" id="PF13333">
    <property type="entry name" value="rve_2"/>
    <property type="match status" value="1"/>
</dbReference>
<dbReference type="InterPro" id="IPR002514">
    <property type="entry name" value="Transposase_8"/>
</dbReference>
<keyword evidence="2" id="KW-0175">Coiled coil</keyword>
<dbReference type="Gene3D" id="3.30.420.10">
    <property type="entry name" value="Ribonuclease H-like superfamily/Ribonuclease H"/>
    <property type="match status" value="1"/>
</dbReference>
<keyword evidence="5" id="KW-1185">Reference proteome</keyword>
<gene>
    <name evidence="4" type="ORF">L2672_07030</name>
</gene>
<sequence length="384" mass="45232">MSKGTRYTNEFKQEAVNQVIKHGYSVNDVSERLGISSKTLYAWTKTFSKPPKQRENEQDLQTQIAQLQRELKRVQQERDILKGGRSVLCRRVKERYPFIKSRSKTYPVRVLCQALNAHPSGYYEWLKAPKSQREINDEKLTGRIKQSWLESGGHYGYRNIHLDLVEANIKCGRDRVLRLMQRAKISAQRGYKKPKVDYGGDVHKAAPNQLKRDFNVAQPNQWWVSDITYIHTHQGFLFLAVVMDLYARNIVGWSMSNRMTDDLVLDALTMAYWRRKPKNTVKLHSDQGSQYTSRRYKKLLATLNIEQSMSRRGNCWDNAVAESFFSNLKKEKVRRIKFKTQEEARLNIFQYIEMFYNPKRRHTANGRVSPVEYENQYFRTLKSV</sequence>
<evidence type="ECO:0000259" key="3">
    <source>
        <dbReference type="PROSITE" id="PS50994"/>
    </source>
</evidence>
<dbReference type="InterPro" id="IPR036397">
    <property type="entry name" value="RNaseH_sf"/>
</dbReference>
<dbReference type="InterPro" id="IPR001584">
    <property type="entry name" value="Integrase_cat-core"/>
</dbReference>
<dbReference type="NCBIfam" id="NF033516">
    <property type="entry name" value="transpos_IS3"/>
    <property type="match status" value="1"/>
</dbReference>
<dbReference type="Gene3D" id="1.10.10.60">
    <property type="entry name" value="Homeodomain-like"/>
    <property type="match status" value="1"/>
</dbReference>
<protein>
    <submittedName>
        <fullName evidence="4">IS3 family transposase</fullName>
    </submittedName>
</protein>
<name>A0A9X1ZIR4_9GAMM</name>
<dbReference type="Pfam" id="PF01527">
    <property type="entry name" value="HTH_Tnp_1"/>
    <property type="match status" value="1"/>
</dbReference>
<dbReference type="InterPro" id="IPR012337">
    <property type="entry name" value="RNaseH-like_sf"/>
</dbReference>
<reference evidence="4" key="1">
    <citation type="submission" date="2022-01" db="EMBL/GenBank/DDBJ databases">
        <title>Whole genome-based taxonomy of the Shewanellaceae.</title>
        <authorList>
            <person name="Martin-Rodriguez A.J."/>
        </authorList>
    </citation>
    <scope>NUCLEOTIDE SEQUENCE</scope>
    <source>
        <strain evidence="4">DSM 16422</strain>
    </source>
</reference>